<dbReference type="GO" id="GO:0070813">
    <property type="term" value="P:hydrogen sulfide metabolic process"/>
    <property type="evidence" value="ECO:0007669"/>
    <property type="project" value="TreeGrafter"/>
</dbReference>
<organism evidence="3 4">
    <name type="scientific">Penicillium frequentans</name>
    <dbReference type="NCBI Taxonomy" id="3151616"/>
    <lineage>
        <taxon>Eukaryota</taxon>
        <taxon>Fungi</taxon>
        <taxon>Dikarya</taxon>
        <taxon>Ascomycota</taxon>
        <taxon>Pezizomycotina</taxon>
        <taxon>Eurotiomycetes</taxon>
        <taxon>Eurotiomycetidae</taxon>
        <taxon>Eurotiales</taxon>
        <taxon>Aspergillaceae</taxon>
        <taxon>Penicillium</taxon>
    </lineage>
</organism>
<dbReference type="PANTHER" id="PTHR43084:SF1">
    <property type="entry name" value="PERSULFIDE DIOXYGENASE ETHE1, MITOCHONDRIAL"/>
    <property type="match status" value="1"/>
</dbReference>
<gene>
    <name evidence="3" type="ORF">N7494_002418</name>
</gene>
<keyword evidence="4" id="KW-1185">Reference proteome</keyword>
<dbReference type="PANTHER" id="PTHR43084">
    <property type="entry name" value="PERSULFIDE DIOXYGENASE ETHE1"/>
    <property type="match status" value="1"/>
</dbReference>
<proteinExistence type="predicted"/>
<sequence>MNPIVHTRFEPKTCSWQYIVVCPKTKDCAIIDPVLDYDLANFTVSTQSADALLKIVRKEHLQVTHLLETHAHTDHLTAAYYLQATLWAKGHPHAPICIGENVNIVQSFCAHRYNIPKEEFKNSFDHLFKPDEKFSIGEMTAVAIDLPGHSPDHGAYHIGSNVFTGDSLFLPDIGSARCDFPGGDAKTLWRSMQRLLEFPDTTRLYTGHDYPPNNEASARDPISFVTVREQRETNKHLKGGSTEEDFVAWKGGRDHALSEPIMLHQALQVNVRGGKMPGRSHDGKALLLCLVSVPKVLLTG</sequence>
<evidence type="ECO:0000313" key="4">
    <source>
        <dbReference type="Proteomes" id="UP001220324"/>
    </source>
</evidence>
<reference evidence="3 4" key="1">
    <citation type="journal article" date="2023" name="IMA Fungus">
        <title>Comparative genomic study of the Penicillium genus elucidates a diverse pangenome and 15 lateral gene transfer events.</title>
        <authorList>
            <person name="Petersen C."/>
            <person name="Sorensen T."/>
            <person name="Nielsen M.R."/>
            <person name="Sondergaard T.E."/>
            <person name="Sorensen J.L."/>
            <person name="Fitzpatrick D.A."/>
            <person name="Frisvad J.C."/>
            <person name="Nielsen K.L."/>
        </authorList>
    </citation>
    <scope>NUCLEOTIDE SEQUENCE [LARGE SCALE GENOMIC DNA]</scope>
    <source>
        <strain evidence="3 4">IBT 35679</strain>
    </source>
</reference>
<dbReference type="Pfam" id="PF00753">
    <property type="entry name" value="Lactamase_B"/>
    <property type="match status" value="1"/>
</dbReference>
<dbReference type="InterPro" id="IPR001279">
    <property type="entry name" value="Metallo-B-lactamas"/>
</dbReference>
<dbReference type="SMART" id="SM00849">
    <property type="entry name" value="Lactamase_B"/>
    <property type="match status" value="1"/>
</dbReference>
<keyword evidence="1" id="KW-0479">Metal-binding</keyword>
<dbReference type="Proteomes" id="UP001220324">
    <property type="component" value="Unassembled WGS sequence"/>
</dbReference>
<comment type="caution">
    <text evidence="3">The sequence shown here is derived from an EMBL/GenBank/DDBJ whole genome shotgun (WGS) entry which is preliminary data.</text>
</comment>
<dbReference type="CDD" id="cd07724">
    <property type="entry name" value="POD-like_MBL-fold"/>
    <property type="match status" value="1"/>
</dbReference>
<dbReference type="GO" id="GO:0046872">
    <property type="term" value="F:metal ion binding"/>
    <property type="evidence" value="ECO:0007669"/>
    <property type="project" value="UniProtKB-KW"/>
</dbReference>
<evidence type="ECO:0000256" key="1">
    <source>
        <dbReference type="ARBA" id="ARBA00022723"/>
    </source>
</evidence>
<accession>A0AAD6D606</accession>
<dbReference type="GO" id="GO:0006749">
    <property type="term" value="P:glutathione metabolic process"/>
    <property type="evidence" value="ECO:0007669"/>
    <property type="project" value="InterPro"/>
</dbReference>
<dbReference type="InterPro" id="IPR051682">
    <property type="entry name" value="Mito_Persulfide_Diox"/>
</dbReference>
<dbReference type="EMBL" id="JAQIZZ010000002">
    <property type="protein sequence ID" value="KAJ5553040.1"/>
    <property type="molecule type" value="Genomic_DNA"/>
</dbReference>
<dbReference type="InterPro" id="IPR036866">
    <property type="entry name" value="RibonucZ/Hydroxyglut_hydro"/>
</dbReference>
<evidence type="ECO:0000259" key="2">
    <source>
        <dbReference type="SMART" id="SM00849"/>
    </source>
</evidence>
<dbReference type="GO" id="GO:0050313">
    <property type="term" value="F:sulfur dioxygenase activity"/>
    <property type="evidence" value="ECO:0007669"/>
    <property type="project" value="InterPro"/>
</dbReference>
<evidence type="ECO:0000313" key="3">
    <source>
        <dbReference type="EMBL" id="KAJ5553040.1"/>
    </source>
</evidence>
<name>A0AAD6D606_9EURO</name>
<dbReference type="AlphaFoldDB" id="A0AAD6D606"/>
<dbReference type="InterPro" id="IPR044528">
    <property type="entry name" value="POD-like_MBL-fold"/>
</dbReference>
<dbReference type="SUPFAM" id="SSF56281">
    <property type="entry name" value="Metallo-hydrolase/oxidoreductase"/>
    <property type="match status" value="1"/>
</dbReference>
<dbReference type="Gene3D" id="3.60.15.10">
    <property type="entry name" value="Ribonuclease Z/Hydroxyacylglutathione hydrolase-like"/>
    <property type="match status" value="1"/>
</dbReference>
<feature type="domain" description="Metallo-beta-lactamase" evidence="2">
    <location>
        <begin position="14"/>
        <end position="208"/>
    </location>
</feature>
<protein>
    <recommendedName>
        <fullName evidence="2">Metallo-beta-lactamase domain-containing protein</fullName>
    </recommendedName>
</protein>